<evidence type="ECO:0008006" key="3">
    <source>
        <dbReference type="Google" id="ProtNLM"/>
    </source>
</evidence>
<accession>A0A8H7CK62</accession>
<name>A0A8H7CK62_9AGAR</name>
<proteinExistence type="predicted"/>
<sequence length="332" mass="37169">MQCLRTLRLDTGIDIGAIAQIGRLSSLQTLHLVPSIGPLSLAGLPQGGLFHHLRSFSFRSSLDRGIQFVTQFVRSWANPPLRSFEVEYGSFPTAAASEELYRALSHHCSLNALETLKVEMPDDDTPAEEQYIISGQAVKLLFCFTSLKIVSIISPAGFLLDDATITELASAWPQIEELHLAAHDHMHQCGSLLALHAFARHCPNLRSLELSFDALSVPPPDQELYRRQQLLHPALTKLNVAFSLISHAFSVARFISATFFNVTELVTALEDHGIQDVDEAANPRYAAQMRCHILWKDVEELLPGLNDIRAEFHWGEHSIDQTEYFPFEFNTQ</sequence>
<evidence type="ECO:0000313" key="2">
    <source>
        <dbReference type="Proteomes" id="UP000620124"/>
    </source>
</evidence>
<evidence type="ECO:0000313" key="1">
    <source>
        <dbReference type="EMBL" id="KAF7338982.1"/>
    </source>
</evidence>
<dbReference type="EMBL" id="JACAZI010000020">
    <property type="protein sequence ID" value="KAF7338982.1"/>
    <property type="molecule type" value="Genomic_DNA"/>
</dbReference>
<dbReference type="AlphaFoldDB" id="A0A8H7CK62"/>
<comment type="caution">
    <text evidence="1">The sequence shown here is derived from an EMBL/GenBank/DDBJ whole genome shotgun (WGS) entry which is preliminary data.</text>
</comment>
<keyword evidence="2" id="KW-1185">Reference proteome</keyword>
<dbReference type="OrthoDB" id="3347347at2759"/>
<organism evidence="1 2">
    <name type="scientific">Mycena venus</name>
    <dbReference type="NCBI Taxonomy" id="2733690"/>
    <lineage>
        <taxon>Eukaryota</taxon>
        <taxon>Fungi</taxon>
        <taxon>Dikarya</taxon>
        <taxon>Basidiomycota</taxon>
        <taxon>Agaricomycotina</taxon>
        <taxon>Agaricomycetes</taxon>
        <taxon>Agaricomycetidae</taxon>
        <taxon>Agaricales</taxon>
        <taxon>Marasmiineae</taxon>
        <taxon>Mycenaceae</taxon>
        <taxon>Mycena</taxon>
    </lineage>
</organism>
<dbReference type="InterPro" id="IPR032675">
    <property type="entry name" value="LRR_dom_sf"/>
</dbReference>
<reference evidence="1" key="1">
    <citation type="submission" date="2020-05" db="EMBL/GenBank/DDBJ databases">
        <title>Mycena genomes resolve the evolution of fungal bioluminescence.</title>
        <authorList>
            <person name="Tsai I.J."/>
        </authorList>
    </citation>
    <scope>NUCLEOTIDE SEQUENCE</scope>
    <source>
        <strain evidence="1">CCC161011</strain>
    </source>
</reference>
<protein>
    <recommendedName>
        <fullName evidence="3">F-box domain-containing protein</fullName>
    </recommendedName>
</protein>
<dbReference type="SUPFAM" id="SSF52047">
    <property type="entry name" value="RNI-like"/>
    <property type="match status" value="1"/>
</dbReference>
<dbReference type="Gene3D" id="3.80.10.10">
    <property type="entry name" value="Ribonuclease Inhibitor"/>
    <property type="match status" value="1"/>
</dbReference>
<gene>
    <name evidence="1" type="ORF">MVEN_01974400</name>
</gene>
<dbReference type="Proteomes" id="UP000620124">
    <property type="component" value="Unassembled WGS sequence"/>
</dbReference>